<evidence type="ECO:0000256" key="7">
    <source>
        <dbReference type="ARBA" id="ARBA00022958"/>
    </source>
</evidence>
<comment type="subunit">
    <text evidence="11">The system is composed of three essential subunits: KdpA, KdpB and KdpC.</text>
</comment>
<dbReference type="NCBIfam" id="TIGR00681">
    <property type="entry name" value="kdpC"/>
    <property type="match status" value="1"/>
</dbReference>
<dbReference type="AlphaFoldDB" id="A0A7V8JKN5"/>
<dbReference type="InterPro" id="IPR003820">
    <property type="entry name" value="KdpC"/>
</dbReference>
<organism evidence="12 13">
    <name type="scientific">Stenotrophomonas maltophilia</name>
    <name type="common">Pseudomonas maltophilia</name>
    <name type="synonym">Xanthomonas maltophilia</name>
    <dbReference type="NCBI Taxonomy" id="40324"/>
    <lineage>
        <taxon>Bacteria</taxon>
        <taxon>Pseudomonadati</taxon>
        <taxon>Pseudomonadota</taxon>
        <taxon>Gammaproteobacteria</taxon>
        <taxon>Lysobacterales</taxon>
        <taxon>Lysobacteraceae</taxon>
        <taxon>Stenotrophomonas</taxon>
        <taxon>Stenotrophomonas maltophilia group</taxon>
    </lineage>
</organism>
<protein>
    <recommendedName>
        <fullName evidence="11">Potassium-transporting ATPase KdpC subunit</fullName>
    </recommendedName>
    <alternativeName>
        <fullName evidence="11">ATP phosphohydrolase [potassium-transporting] C chain</fullName>
    </alternativeName>
    <alternativeName>
        <fullName evidence="11">Potassium-binding and translocating subunit C</fullName>
    </alternativeName>
    <alternativeName>
        <fullName evidence="11">Potassium-translocating ATPase C chain</fullName>
    </alternativeName>
</protein>
<keyword evidence="1 11" id="KW-0813">Transport</keyword>
<comment type="similarity">
    <text evidence="11">Belongs to the KdpC family.</text>
</comment>
<proteinExistence type="inferred from homology"/>
<evidence type="ECO:0000256" key="4">
    <source>
        <dbReference type="ARBA" id="ARBA00022692"/>
    </source>
</evidence>
<evidence type="ECO:0000256" key="11">
    <source>
        <dbReference type="HAMAP-Rule" id="MF_00276"/>
    </source>
</evidence>
<dbReference type="Proteomes" id="UP000487117">
    <property type="component" value="Unassembled WGS sequence"/>
</dbReference>
<evidence type="ECO:0000313" key="12">
    <source>
        <dbReference type="EMBL" id="KAF1013578.1"/>
    </source>
</evidence>
<keyword evidence="7 11" id="KW-0630">Potassium</keyword>
<evidence type="ECO:0000256" key="3">
    <source>
        <dbReference type="ARBA" id="ARBA00022538"/>
    </source>
</evidence>
<dbReference type="NCBIfam" id="NF001454">
    <property type="entry name" value="PRK00315.1"/>
    <property type="match status" value="1"/>
</dbReference>
<sequence length="207" mass="21011">MNRPLSPSNTPAEALQDGAGWRPAIGLGIASLLLAGLVYAVAATGIAGAAYPDQAKGSLLVDADGQVRGSRWLSQPFQAEGYFQARPSAAKYDPMSASGSNLARSNPALADQVAKATAAVAAREGIPAAQVPADLVTQSGGGLDPELSPAAAQVQVARVARARGMAVAHVQTLVRANTQGPQWGLLGQPRVNVMTLNRALDAAAAAQ</sequence>
<keyword evidence="9 11" id="KW-0406">Ion transport</keyword>
<dbReference type="PANTHER" id="PTHR30042:SF2">
    <property type="entry name" value="POTASSIUM-TRANSPORTING ATPASE KDPC SUBUNIT"/>
    <property type="match status" value="1"/>
</dbReference>
<feature type="transmembrane region" description="Helical" evidence="11">
    <location>
        <begin position="25"/>
        <end position="51"/>
    </location>
</feature>
<dbReference type="GO" id="GO:0008556">
    <property type="term" value="F:P-type potassium transmembrane transporter activity"/>
    <property type="evidence" value="ECO:0007669"/>
    <property type="project" value="InterPro"/>
</dbReference>
<dbReference type="HAMAP" id="MF_00276">
    <property type="entry name" value="KdpC"/>
    <property type="match status" value="1"/>
</dbReference>
<dbReference type="GO" id="GO:0005524">
    <property type="term" value="F:ATP binding"/>
    <property type="evidence" value="ECO:0007669"/>
    <property type="project" value="UniProtKB-UniRule"/>
</dbReference>
<keyword evidence="3 11" id="KW-0633">Potassium transport</keyword>
<evidence type="ECO:0000256" key="1">
    <source>
        <dbReference type="ARBA" id="ARBA00022448"/>
    </source>
</evidence>
<dbReference type="PANTHER" id="PTHR30042">
    <property type="entry name" value="POTASSIUM-TRANSPORTING ATPASE C CHAIN"/>
    <property type="match status" value="1"/>
</dbReference>
<evidence type="ECO:0000313" key="13">
    <source>
        <dbReference type="Proteomes" id="UP000487117"/>
    </source>
</evidence>
<keyword evidence="5 11" id="KW-0547">Nucleotide-binding</keyword>
<evidence type="ECO:0000256" key="8">
    <source>
        <dbReference type="ARBA" id="ARBA00022989"/>
    </source>
</evidence>
<reference evidence="13" key="1">
    <citation type="journal article" date="2020" name="MBio">
        <title>Horizontal gene transfer to a defensive symbiont with a reduced genome amongst a multipartite beetle microbiome.</title>
        <authorList>
            <person name="Waterworth S.C."/>
            <person name="Florez L.V."/>
            <person name="Rees E.R."/>
            <person name="Hertweck C."/>
            <person name="Kaltenpoth M."/>
            <person name="Kwan J.C."/>
        </authorList>
    </citation>
    <scope>NUCLEOTIDE SEQUENCE [LARGE SCALE GENOMIC DNA]</scope>
</reference>
<keyword evidence="4 11" id="KW-0812">Transmembrane</keyword>
<keyword evidence="6 11" id="KW-0067">ATP-binding</keyword>
<dbReference type="Pfam" id="PF02669">
    <property type="entry name" value="KdpC"/>
    <property type="match status" value="1"/>
</dbReference>
<dbReference type="EMBL" id="WNDS01000005">
    <property type="protein sequence ID" value="KAF1013578.1"/>
    <property type="molecule type" value="Genomic_DNA"/>
</dbReference>
<name>A0A7V8JKN5_STEMA</name>
<evidence type="ECO:0000256" key="2">
    <source>
        <dbReference type="ARBA" id="ARBA00022475"/>
    </source>
</evidence>
<keyword evidence="2 11" id="KW-1003">Cell membrane</keyword>
<dbReference type="GO" id="GO:0005886">
    <property type="term" value="C:plasma membrane"/>
    <property type="evidence" value="ECO:0007669"/>
    <property type="project" value="UniProtKB-SubCell"/>
</dbReference>
<comment type="caution">
    <text evidence="12">The sequence shown here is derived from an EMBL/GenBank/DDBJ whole genome shotgun (WGS) entry which is preliminary data.</text>
</comment>
<comment type="function">
    <text evidence="11">Part of the high-affinity ATP-driven potassium transport (or Kdp) system, which catalyzes the hydrolysis of ATP coupled with the electrogenic transport of potassium into the cytoplasm. This subunit acts as a catalytic chaperone that increases the ATP-binding affinity of the ATP-hydrolyzing subunit KdpB by the formation of a transient KdpB/KdpC/ATP ternary complex.</text>
</comment>
<dbReference type="PIRSF" id="PIRSF001296">
    <property type="entry name" value="K_ATPase_KdpC"/>
    <property type="match status" value="1"/>
</dbReference>
<gene>
    <name evidence="11 12" type="primary">kdpC</name>
    <name evidence="12" type="ORF">GAK31_03728</name>
</gene>
<comment type="subcellular location">
    <subcellularLocation>
        <location evidence="11">Cell membrane</location>
        <topology evidence="11">Single-pass membrane protein</topology>
    </subcellularLocation>
</comment>
<keyword evidence="8 11" id="KW-1133">Transmembrane helix</keyword>
<evidence type="ECO:0000256" key="10">
    <source>
        <dbReference type="ARBA" id="ARBA00023136"/>
    </source>
</evidence>
<evidence type="ECO:0000256" key="5">
    <source>
        <dbReference type="ARBA" id="ARBA00022741"/>
    </source>
</evidence>
<accession>A0A7V8JKN5</accession>
<keyword evidence="10 11" id="KW-0472">Membrane</keyword>
<evidence type="ECO:0000256" key="6">
    <source>
        <dbReference type="ARBA" id="ARBA00022840"/>
    </source>
</evidence>
<evidence type="ECO:0000256" key="9">
    <source>
        <dbReference type="ARBA" id="ARBA00023065"/>
    </source>
</evidence>